<protein>
    <submittedName>
        <fullName evidence="1">Uncharacterized protein</fullName>
    </submittedName>
</protein>
<accession>A0A8D9EPI2</accession>
<organism evidence="1">
    <name type="scientific">Cacopsylla melanoneura</name>
    <dbReference type="NCBI Taxonomy" id="428564"/>
    <lineage>
        <taxon>Eukaryota</taxon>
        <taxon>Metazoa</taxon>
        <taxon>Ecdysozoa</taxon>
        <taxon>Arthropoda</taxon>
        <taxon>Hexapoda</taxon>
        <taxon>Insecta</taxon>
        <taxon>Pterygota</taxon>
        <taxon>Neoptera</taxon>
        <taxon>Paraneoptera</taxon>
        <taxon>Hemiptera</taxon>
        <taxon>Sternorrhyncha</taxon>
        <taxon>Psylloidea</taxon>
        <taxon>Psyllidae</taxon>
        <taxon>Psyllinae</taxon>
        <taxon>Cacopsylla</taxon>
    </lineage>
</organism>
<evidence type="ECO:0000313" key="1">
    <source>
        <dbReference type="EMBL" id="CAG6761186.1"/>
    </source>
</evidence>
<dbReference type="AlphaFoldDB" id="A0A8D9EPI2"/>
<name>A0A8D9EPI2_9HEMI</name>
<dbReference type="EMBL" id="HBUF01558575">
    <property type="protein sequence ID" value="CAG6761186.1"/>
    <property type="molecule type" value="Transcribed_RNA"/>
</dbReference>
<sequence>MIGKRSVIFFPVMSGNNFPSQWTTTCCKFVFLNRSFIIPARSSLTSCLHLCMEVRLITKSSAFTPNASAVAINKCTASRSLIWHLSKTATNFSVTMFLFPRRVSFEGTVDVP</sequence>
<reference evidence="1" key="1">
    <citation type="submission" date="2021-05" db="EMBL/GenBank/DDBJ databases">
        <authorList>
            <person name="Alioto T."/>
            <person name="Alioto T."/>
            <person name="Gomez Garrido J."/>
        </authorList>
    </citation>
    <scope>NUCLEOTIDE SEQUENCE</scope>
</reference>
<proteinExistence type="predicted"/>